<dbReference type="Proteomes" id="UP000814010">
    <property type="component" value="Unassembled WGS sequence"/>
</dbReference>
<organism evidence="4 5">
    <name type="scientific">Pseudomonas syringae</name>
    <dbReference type="NCBI Taxonomy" id="317"/>
    <lineage>
        <taxon>Bacteria</taxon>
        <taxon>Pseudomonadati</taxon>
        <taxon>Pseudomonadota</taxon>
        <taxon>Gammaproteobacteria</taxon>
        <taxon>Pseudomonadales</taxon>
        <taxon>Pseudomonadaceae</taxon>
        <taxon>Pseudomonas</taxon>
    </lineage>
</organism>
<comment type="caution">
    <text evidence="4">The sequence shown here is derived from an EMBL/GenBank/DDBJ whole genome shotgun (WGS) entry which is preliminary data.</text>
</comment>
<reference evidence="4" key="1">
    <citation type="submission" date="2019-11" db="EMBL/GenBank/DDBJ databases">
        <title>Epiphytic Pseudomonas syringae from cherry orchards.</title>
        <authorList>
            <person name="Hulin M.T."/>
        </authorList>
    </citation>
    <scope>NUCLEOTIDE SEQUENCE</scope>
    <source>
        <strain evidence="4">PA-2-5E</strain>
    </source>
</reference>
<dbReference type="InterPro" id="IPR009057">
    <property type="entry name" value="Homeodomain-like_sf"/>
</dbReference>
<dbReference type="GO" id="GO:0043565">
    <property type="term" value="F:sequence-specific DNA binding"/>
    <property type="evidence" value="ECO:0007669"/>
    <property type="project" value="InterPro"/>
</dbReference>
<dbReference type="InterPro" id="IPR048020">
    <property type="entry name" value="Transpos_IS3"/>
</dbReference>
<protein>
    <submittedName>
        <fullName evidence="4">IS3 family transposase</fullName>
    </submittedName>
</protein>
<dbReference type="GO" id="GO:0006313">
    <property type="term" value="P:DNA transposition"/>
    <property type="evidence" value="ECO:0007669"/>
    <property type="project" value="InterPro"/>
</dbReference>
<dbReference type="InterPro" id="IPR012337">
    <property type="entry name" value="RNaseH-like_sf"/>
</dbReference>
<dbReference type="InterPro" id="IPR002514">
    <property type="entry name" value="Transposase_8"/>
</dbReference>
<dbReference type="NCBIfam" id="NF033516">
    <property type="entry name" value="transpos_IS3"/>
    <property type="match status" value="1"/>
</dbReference>
<dbReference type="FunFam" id="3.30.420.10:FF:000057">
    <property type="entry name" value="IS150, transposase orfB"/>
    <property type="match status" value="1"/>
</dbReference>
<dbReference type="Pfam" id="PF13333">
    <property type="entry name" value="rve_2"/>
    <property type="match status" value="1"/>
</dbReference>
<sequence>MGRYTEQAKLAAVQEYCAGKAGLRDVAHRHDVDFSCLRQWVAAYQIHGVAGLQEKKRQRYSDEFKLTVLKRMHDERLSLRQTAALFDIRQFGIIGLWQRYYEEGAFDASSKPPTKAGRPRKMTTALPPVNAPSIDDESRSRDELLAEVKQLRMEVDYPKKARCLGSEEATNSATEKAQIVTELRLGHSLDGLLKLAGLARSTFYYQQKVLQAGDKYAGLKDLIQTAFYEHKGRYGYRRITAALRRAGHLVNHKTVQKLMGQLGLKSLVRVKKYRSYKGEVGKAAPNILKRDFKAQHLNEKWATDVTEFKVGGQKLYLSPIMDLYNGEIISYAIARRPLYSMVDEMLEGAFKKLEPHEKPILHSDQGWQYRMPVYQRLLNEHSITCSMSRKGNCYDNAAMESFFGTLKSEFFYLNKFNDLDELHAGIDEYIEYYNHSRIKLKLNGLSPVEYRMQAAQAA</sequence>
<dbReference type="AlphaFoldDB" id="A0A9Q4A9E3"/>
<dbReference type="RefSeq" id="WP_236425799.1">
    <property type="nucleotide sequence ID" value="NZ_CAWQUS010000042.1"/>
</dbReference>
<dbReference type="SUPFAM" id="SSF46689">
    <property type="entry name" value="Homeodomain-like"/>
    <property type="match status" value="1"/>
</dbReference>
<dbReference type="PANTHER" id="PTHR46889">
    <property type="entry name" value="TRANSPOSASE INSF FOR INSERTION SEQUENCE IS3B-RELATED"/>
    <property type="match status" value="1"/>
</dbReference>
<evidence type="ECO:0000259" key="3">
    <source>
        <dbReference type="PROSITE" id="PS50994"/>
    </source>
</evidence>
<gene>
    <name evidence="4" type="ORF">GIV53_26795</name>
</gene>
<dbReference type="GO" id="GO:0015074">
    <property type="term" value="P:DNA integration"/>
    <property type="evidence" value="ECO:0007669"/>
    <property type="project" value="InterPro"/>
</dbReference>
<dbReference type="InterPro" id="IPR036388">
    <property type="entry name" value="WH-like_DNA-bd_sf"/>
</dbReference>
<proteinExistence type="inferred from homology"/>
<dbReference type="Pfam" id="PF01527">
    <property type="entry name" value="HTH_Tnp_1"/>
    <property type="match status" value="1"/>
</dbReference>
<evidence type="ECO:0000256" key="2">
    <source>
        <dbReference type="SAM" id="MobiDB-lite"/>
    </source>
</evidence>
<dbReference type="Gene3D" id="3.30.420.10">
    <property type="entry name" value="Ribonuclease H-like superfamily/Ribonuclease H"/>
    <property type="match status" value="1"/>
</dbReference>
<feature type="domain" description="Integrase catalytic" evidence="3">
    <location>
        <begin position="281"/>
        <end position="455"/>
    </location>
</feature>
<dbReference type="Gene3D" id="1.10.10.10">
    <property type="entry name" value="Winged helix-like DNA-binding domain superfamily/Winged helix DNA-binding domain"/>
    <property type="match status" value="1"/>
</dbReference>
<dbReference type="InterPro" id="IPR025948">
    <property type="entry name" value="HTH-like_dom"/>
</dbReference>
<dbReference type="InterPro" id="IPR050900">
    <property type="entry name" value="Transposase_IS3/IS150/IS904"/>
</dbReference>
<dbReference type="InterPro" id="IPR010921">
    <property type="entry name" value="Trp_repressor/repl_initiator"/>
</dbReference>
<evidence type="ECO:0000313" key="4">
    <source>
        <dbReference type="EMBL" id="MCF5632809.1"/>
    </source>
</evidence>
<name>A0A9Q4A9E3_PSESX</name>
<dbReference type="EMBL" id="WKAE01000599">
    <property type="protein sequence ID" value="MCF5632809.1"/>
    <property type="molecule type" value="Genomic_DNA"/>
</dbReference>
<dbReference type="SUPFAM" id="SSF53098">
    <property type="entry name" value="Ribonuclease H-like"/>
    <property type="match status" value="1"/>
</dbReference>
<evidence type="ECO:0000313" key="5">
    <source>
        <dbReference type="Proteomes" id="UP000814010"/>
    </source>
</evidence>
<dbReference type="PROSITE" id="PS50994">
    <property type="entry name" value="INTEGRASE"/>
    <property type="match status" value="1"/>
</dbReference>
<evidence type="ECO:0000256" key="1">
    <source>
        <dbReference type="ARBA" id="ARBA00009964"/>
    </source>
</evidence>
<dbReference type="Pfam" id="PF00665">
    <property type="entry name" value="rve"/>
    <property type="match status" value="1"/>
</dbReference>
<dbReference type="Pfam" id="PF13276">
    <property type="entry name" value="HTH_21"/>
    <property type="match status" value="1"/>
</dbReference>
<dbReference type="GO" id="GO:0004803">
    <property type="term" value="F:transposase activity"/>
    <property type="evidence" value="ECO:0007669"/>
    <property type="project" value="InterPro"/>
</dbReference>
<dbReference type="InterPro" id="IPR001584">
    <property type="entry name" value="Integrase_cat-core"/>
</dbReference>
<accession>A0A9Q4A9E3</accession>
<comment type="similarity">
    <text evidence="1">Belongs to the transposase 8 family.</text>
</comment>
<dbReference type="PANTHER" id="PTHR46889:SF4">
    <property type="entry name" value="TRANSPOSASE INSO FOR INSERTION SEQUENCE ELEMENT IS911B-RELATED"/>
    <property type="match status" value="1"/>
</dbReference>
<dbReference type="SUPFAM" id="SSF48295">
    <property type="entry name" value="TrpR-like"/>
    <property type="match status" value="1"/>
</dbReference>
<dbReference type="InterPro" id="IPR036397">
    <property type="entry name" value="RNaseH_sf"/>
</dbReference>
<feature type="region of interest" description="Disordered" evidence="2">
    <location>
        <begin position="107"/>
        <end position="138"/>
    </location>
</feature>